<keyword evidence="3" id="KW-1185">Reference proteome</keyword>
<dbReference type="SUPFAM" id="SSF52047">
    <property type="entry name" value="RNI-like"/>
    <property type="match status" value="1"/>
</dbReference>
<evidence type="ECO:0000313" key="3">
    <source>
        <dbReference type="Proteomes" id="UP001457282"/>
    </source>
</evidence>
<feature type="domain" description="F-box" evidence="1">
    <location>
        <begin position="27"/>
        <end position="67"/>
    </location>
</feature>
<proteinExistence type="predicted"/>
<dbReference type="InterPro" id="IPR032675">
    <property type="entry name" value="LRR_dom_sf"/>
</dbReference>
<dbReference type="AlphaFoldDB" id="A0AAW1W953"/>
<sequence length="485" mass="56172">MPRKPPKSSLIGKKKKKKMELDRISNLPTGVSHQILSYLPIKEAVRTSVLSTNWRNKWTKLPCLVFDDKHGCITKRVVDHLLFLHRGRIETFELSIRKHPGYSHITHGEIDKWIAHLSRYSIKEFILNLWKQWSPYDIFSRLFSYKDLTHLELYNCLQEVPLTFKGFGMLKTLHLRNVTVSQDVLEKLIVCCPRLNRMILCGLKGITHVNINSPSIQYLEVRGNFEKVQLENTFNLVDVSIDFDKGSRKLLQYLFKLPRLERLTLEDRFLECAAGSLPEKLPPCLCLNFLSISIRVNNSKEILTSMCLLRSSPALQELEISVRHEDEDNAGEAPYYLDENENQKWEFTQLRRVKVTSFSGVSEDVEMIKFLLLSSPALQELEISFDQENEKDVNFSWLDDNQNWAFSKLQLVKVTGFCGVKAEVDFIRYLISSSSPMLIETMILQPASAEVYWELFKLLPEFKSDSVHVDLKLLDPSNPVQDSDD</sequence>
<dbReference type="SUPFAM" id="SSF81383">
    <property type="entry name" value="F-box domain"/>
    <property type="match status" value="1"/>
</dbReference>
<dbReference type="InterPro" id="IPR055411">
    <property type="entry name" value="LRR_FXL15/At3g58940/PEG3-like"/>
</dbReference>
<dbReference type="EMBL" id="JBEDUW010000006">
    <property type="protein sequence ID" value="KAK9921262.1"/>
    <property type="molecule type" value="Genomic_DNA"/>
</dbReference>
<gene>
    <name evidence="2" type="ORF">M0R45_029781</name>
</gene>
<accession>A0AAW1W953</accession>
<organism evidence="2 3">
    <name type="scientific">Rubus argutus</name>
    <name type="common">Southern blackberry</name>
    <dbReference type="NCBI Taxonomy" id="59490"/>
    <lineage>
        <taxon>Eukaryota</taxon>
        <taxon>Viridiplantae</taxon>
        <taxon>Streptophyta</taxon>
        <taxon>Embryophyta</taxon>
        <taxon>Tracheophyta</taxon>
        <taxon>Spermatophyta</taxon>
        <taxon>Magnoliopsida</taxon>
        <taxon>eudicotyledons</taxon>
        <taxon>Gunneridae</taxon>
        <taxon>Pentapetalae</taxon>
        <taxon>rosids</taxon>
        <taxon>fabids</taxon>
        <taxon>Rosales</taxon>
        <taxon>Rosaceae</taxon>
        <taxon>Rosoideae</taxon>
        <taxon>Rosoideae incertae sedis</taxon>
        <taxon>Rubus</taxon>
    </lineage>
</organism>
<dbReference type="InterPro" id="IPR001810">
    <property type="entry name" value="F-box_dom"/>
</dbReference>
<comment type="caution">
    <text evidence="2">The sequence shown here is derived from an EMBL/GenBank/DDBJ whole genome shotgun (WGS) entry which is preliminary data.</text>
</comment>
<dbReference type="InterPro" id="IPR053772">
    <property type="entry name" value="At1g61320/At1g61330-like"/>
</dbReference>
<dbReference type="InterPro" id="IPR036047">
    <property type="entry name" value="F-box-like_dom_sf"/>
</dbReference>
<name>A0AAW1W953_RUBAR</name>
<evidence type="ECO:0000259" key="1">
    <source>
        <dbReference type="SMART" id="SM00256"/>
    </source>
</evidence>
<dbReference type="InterPro" id="IPR053781">
    <property type="entry name" value="F-box_AtFBL13-like"/>
</dbReference>
<dbReference type="Gene3D" id="1.20.1280.50">
    <property type="match status" value="1"/>
</dbReference>
<dbReference type="Proteomes" id="UP001457282">
    <property type="component" value="Unassembled WGS sequence"/>
</dbReference>
<dbReference type="Pfam" id="PF00646">
    <property type="entry name" value="F-box"/>
    <property type="match status" value="1"/>
</dbReference>
<dbReference type="PANTHER" id="PTHR34145:SF28">
    <property type="entry name" value="F-BOX DOMAIN-CONTAINING PROTEIN"/>
    <property type="match status" value="1"/>
</dbReference>
<dbReference type="Gene3D" id="3.80.10.10">
    <property type="entry name" value="Ribonuclease Inhibitor"/>
    <property type="match status" value="1"/>
</dbReference>
<reference evidence="2 3" key="1">
    <citation type="journal article" date="2023" name="G3 (Bethesda)">
        <title>A chromosome-length genome assembly and annotation of blackberry (Rubus argutus, cv. 'Hillquist').</title>
        <authorList>
            <person name="Bruna T."/>
            <person name="Aryal R."/>
            <person name="Dudchenko O."/>
            <person name="Sargent D.J."/>
            <person name="Mead D."/>
            <person name="Buti M."/>
            <person name="Cavallini A."/>
            <person name="Hytonen T."/>
            <person name="Andres J."/>
            <person name="Pham M."/>
            <person name="Weisz D."/>
            <person name="Mascagni F."/>
            <person name="Usai G."/>
            <person name="Natali L."/>
            <person name="Bassil N."/>
            <person name="Fernandez G.E."/>
            <person name="Lomsadze A."/>
            <person name="Armour M."/>
            <person name="Olukolu B."/>
            <person name="Poorten T."/>
            <person name="Britton C."/>
            <person name="Davik J."/>
            <person name="Ashrafi H."/>
            <person name="Aiden E.L."/>
            <person name="Borodovsky M."/>
            <person name="Worthington M."/>
        </authorList>
    </citation>
    <scope>NUCLEOTIDE SEQUENCE [LARGE SCALE GENOMIC DNA]</scope>
    <source>
        <strain evidence="2">PI 553951</strain>
    </source>
</reference>
<dbReference type="CDD" id="cd22160">
    <property type="entry name" value="F-box_AtFBL13-like"/>
    <property type="match status" value="1"/>
</dbReference>
<dbReference type="PANTHER" id="PTHR34145">
    <property type="entry name" value="OS02G0105600 PROTEIN"/>
    <property type="match status" value="1"/>
</dbReference>
<dbReference type="SMART" id="SM00256">
    <property type="entry name" value="FBOX"/>
    <property type="match status" value="1"/>
</dbReference>
<protein>
    <recommendedName>
        <fullName evidence="1">F-box domain-containing protein</fullName>
    </recommendedName>
</protein>
<evidence type="ECO:0000313" key="2">
    <source>
        <dbReference type="EMBL" id="KAK9921262.1"/>
    </source>
</evidence>
<dbReference type="Pfam" id="PF24758">
    <property type="entry name" value="LRR_At5g56370"/>
    <property type="match status" value="1"/>
</dbReference>